<proteinExistence type="predicted"/>
<protein>
    <submittedName>
        <fullName evidence="2">Uncharacterized protein</fullName>
    </submittedName>
</protein>
<evidence type="ECO:0000313" key="2">
    <source>
        <dbReference type="EMBL" id="GAU47891.1"/>
    </source>
</evidence>
<evidence type="ECO:0000256" key="1">
    <source>
        <dbReference type="SAM" id="SignalP"/>
    </source>
</evidence>
<dbReference type="AlphaFoldDB" id="A0A2Z6NUN6"/>
<feature type="signal peptide" evidence="1">
    <location>
        <begin position="1"/>
        <end position="24"/>
    </location>
</feature>
<dbReference type="EMBL" id="DF974359">
    <property type="protein sequence ID" value="GAU47891.1"/>
    <property type="molecule type" value="Genomic_DNA"/>
</dbReference>
<reference evidence="3" key="1">
    <citation type="journal article" date="2017" name="Front. Plant Sci.">
        <title>Climate Clever Clovers: New Paradigm to Reduce the Environmental Footprint of Ruminants by Breeding Low Methanogenic Forages Utilizing Haplotype Variation.</title>
        <authorList>
            <person name="Kaur P."/>
            <person name="Appels R."/>
            <person name="Bayer P.E."/>
            <person name="Keeble-Gagnere G."/>
            <person name="Wang J."/>
            <person name="Hirakawa H."/>
            <person name="Shirasawa K."/>
            <person name="Vercoe P."/>
            <person name="Stefanova K."/>
            <person name="Durmic Z."/>
            <person name="Nichols P."/>
            <person name="Revell C."/>
            <person name="Isobe S.N."/>
            <person name="Edwards D."/>
            <person name="Erskine W."/>
        </authorList>
    </citation>
    <scope>NUCLEOTIDE SEQUENCE [LARGE SCALE GENOMIC DNA]</scope>
    <source>
        <strain evidence="3">cv. Daliak</strain>
    </source>
</reference>
<name>A0A2Z6NUN6_TRISU</name>
<keyword evidence="1" id="KW-0732">Signal</keyword>
<feature type="chain" id="PRO_5016291813" evidence="1">
    <location>
        <begin position="25"/>
        <end position="119"/>
    </location>
</feature>
<accession>A0A2Z6NUN6</accession>
<organism evidence="2 3">
    <name type="scientific">Trifolium subterraneum</name>
    <name type="common">Subterranean clover</name>
    <dbReference type="NCBI Taxonomy" id="3900"/>
    <lineage>
        <taxon>Eukaryota</taxon>
        <taxon>Viridiplantae</taxon>
        <taxon>Streptophyta</taxon>
        <taxon>Embryophyta</taxon>
        <taxon>Tracheophyta</taxon>
        <taxon>Spermatophyta</taxon>
        <taxon>Magnoliopsida</taxon>
        <taxon>eudicotyledons</taxon>
        <taxon>Gunneridae</taxon>
        <taxon>Pentapetalae</taxon>
        <taxon>rosids</taxon>
        <taxon>fabids</taxon>
        <taxon>Fabales</taxon>
        <taxon>Fabaceae</taxon>
        <taxon>Papilionoideae</taxon>
        <taxon>50 kb inversion clade</taxon>
        <taxon>NPAAA clade</taxon>
        <taxon>Hologalegina</taxon>
        <taxon>IRL clade</taxon>
        <taxon>Trifolieae</taxon>
        <taxon>Trifolium</taxon>
    </lineage>
</organism>
<evidence type="ECO:0000313" key="3">
    <source>
        <dbReference type="Proteomes" id="UP000242715"/>
    </source>
</evidence>
<keyword evidence="3" id="KW-1185">Reference proteome</keyword>
<gene>
    <name evidence="2" type="ORF">TSUD_25060</name>
</gene>
<sequence>MKINLWFFDSVSVLLLLSRFGSDSIWLWVSVRDPLHNGYFGELKTVPNAPYPIHNGNIGDLRTVPKAPNPIHNGDFGKLKSIPNAPNPIHNGYISFDGIKSKPSVEELKIVPSAPSPIY</sequence>
<dbReference type="Proteomes" id="UP000242715">
    <property type="component" value="Unassembled WGS sequence"/>
</dbReference>